<sequence>MKLFSKFFGVLALASLLLTACDKKDVVDTAANGNAPKLESNTVVLAPQAVDSLRTVLSLRWTNPNYSVNMATKYVVEIDSVGKNFSSPLSREVINGNAADFTAKDLNTWMLSRGWAFNVPVSLETRVVSSYNNNNERLVSNVIPIRMTPYRTPPRVVVPASDSLVITGAATGDGWANANPAPVKQKFSKLDGTTWAGIFLLTGGQEFLILPESGNWNKKYALADNTVAGVASSGTFGYKDPSTPNTYDANFKAPATTGYYRIELDFQTGRYTITPWTGMLTPNFYVTGAATGDGWANSSTPPATQTFTRINSSEYTLTTTLQGGQEFLILPIAGSWDQKYALKDNTVAGISAGGEFGYKDNTTPNTYDSNFKAPATTGTYTIRLNLAQRVTPGSNASGRFTIQ</sequence>
<protein>
    <recommendedName>
        <fullName evidence="2">SusE outer membrane protein domain-containing protein</fullName>
    </recommendedName>
</protein>
<evidence type="ECO:0000313" key="4">
    <source>
        <dbReference type="Proteomes" id="UP000295164"/>
    </source>
</evidence>
<proteinExistence type="predicted"/>
<organism evidence="3 4">
    <name type="scientific">Flaviaesturariibacter aridisoli</name>
    <dbReference type="NCBI Taxonomy" id="2545761"/>
    <lineage>
        <taxon>Bacteria</taxon>
        <taxon>Pseudomonadati</taxon>
        <taxon>Bacteroidota</taxon>
        <taxon>Chitinophagia</taxon>
        <taxon>Chitinophagales</taxon>
        <taxon>Chitinophagaceae</taxon>
        <taxon>Flaviaestuariibacter</taxon>
    </lineage>
</organism>
<dbReference type="Proteomes" id="UP000295164">
    <property type="component" value="Unassembled WGS sequence"/>
</dbReference>
<dbReference type="EMBL" id="SKFH01000010">
    <property type="protein sequence ID" value="TCZ72766.1"/>
    <property type="molecule type" value="Genomic_DNA"/>
</dbReference>
<reference evidence="3 4" key="1">
    <citation type="submission" date="2019-03" db="EMBL/GenBank/DDBJ databases">
        <authorList>
            <person name="Kim M.K.M."/>
        </authorList>
    </citation>
    <scope>NUCLEOTIDE SEQUENCE [LARGE SCALE GENOMIC DNA]</scope>
    <source>
        <strain evidence="3 4">17J68-15</strain>
    </source>
</reference>
<keyword evidence="4" id="KW-1185">Reference proteome</keyword>
<dbReference type="AlphaFoldDB" id="A0A4R4E094"/>
<feature type="chain" id="PRO_5020877068" description="SusE outer membrane protein domain-containing protein" evidence="1">
    <location>
        <begin position="21"/>
        <end position="403"/>
    </location>
</feature>
<dbReference type="RefSeq" id="WP_131851689.1">
    <property type="nucleotide sequence ID" value="NZ_SKFH01000010.1"/>
</dbReference>
<evidence type="ECO:0000256" key="1">
    <source>
        <dbReference type="SAM" id="SignalP"/>
    </source>
</evidence>
<dbReference type="Pfam" id="PF14292">
    <property type="entry name" value="SusE"/>
    <property type="match status" value="1"/>
</dbReference>
<feature type="signal peptide" evidence="1">
    <location>
        <begin position="1"/>
        <end position="20"/>
    </location>
</feature>
<dbReference type="OrthoDB" id="975117at2"/>
<feature type="domain" description="SusE outer membrane protein" evidence="2">
    <location>
        <begin position="31"/>
        <end position="127"/>
    </location>
</feature>
<name>A0A4R4E094_9BACT</name>
<keyword evidence="1" id="KW-0732">Signal</keyword>
<dbReference type="PROSITE" id="PS51257">
    <property type="entry name" value="PROKAR_LIPOPROTEIN"/>
    <property type="match status" value="1"/>
</dbReference>
<dbReference type="Gene3D" id="2.60.40.3620">
    <property type="match status" value="2"/>
</dbReference>
<accession>A0A4R4E094</accession>
<comment type="caution">
    <text evidence="3">The sequence shown here is derived from an EMBL/GenBank/DDBJ whole genome shotgun (WGS) entry which is preliminary data.</text>
</comment>
<evidence type="ECO:0000259" key="2">
    <source>
        <dbReference type="Pfam" id="PF14292"/>
    </source>
</evidence>
<dbReference type="InterPro" id="IPR025970">
    <property type="entry name" value="SusE"/>
</dbReference>
<gene>
    <name evidence="3" type="ORF">E0486_08270</name>
</gene>
<evidence type="ECO:0000313" key="3">
    <source>
        <dbReference type="EMBL" id="TCZ72766.1"/>
    </source>
</evidence>